<dbReference type="AlphaFoldDB" id="A0A022RGZ2"/>
<gene>
    <name evidence="1" type="ORF">MIMGU_mgv1a017576mg</name>
</gene>
<evidence type="ECO:0000313" key="1">
    <source>
        <dbReference type="EMBL" id="EYU39269.1"/>
    </source>
</evidence>
<accession>A0A022RGZ2</accession>
<dbReference type="EMBL" id="KI630454">
    <property type="protein sequence ID" value="EYU39269.1"/>
    <property type="molecule type" value="Genomic_DNA"/>
</dbReference>
<proteinExistence type="predicted"/>
<sequence length="66" mass="7718">MYTCFPPPINLPPTITKNPLKNPTLIALALSSEQLQVTPFRYMELYLSNYYNHLSLVLKHHKKVLY</sequence>
<dbReference type="Proteomes" id="UP000030748">
    <property type="component" value="Unassembled WGS sequence"/>
</dbReference>
<name>A0A022RGZ2_ERYGU</name>
<evidence type="ECO:0000313" key="2">
    <source>
        <dbReference type="Proteomes" id="UP000030748"/>
    </source>
</evidence>
<organism evidence="1 2">
    <name type="scientific">Erythranthe guttata</name>
    <name type="common">Yellow monkey flower</name>
    <name type="synonym">Mimulus guttatus</name>
    <dbReference type="NCBI Taxonomy" id="4155"/>
    <lineage>
        <taxon>Eukaryota</taxon>
        <taxon>Viridiplantae</taxon>
        <taxon>Streptophyta</taxon>
        <taxon>Embryophyta</taxon>
        <taxon>Tracheophyta</taxon>
        <taxon>Spermatophyta</taxon>
        <taxon>Magnoliopsida</taxon>
        <taxon>eudicotyledons</taxon>
        <taxon>Gunneridae</taxon>
        <taxon>Pentapetalae</taxon>
        <taxon>asterids</taxon>
        <taxon>lamiids</taxon>
        <taxon>Lamiales</taxon>
        <taxon>Phrymaceae</taxon>
        <taxon>Erythranthe</taxon>
    </lineage>
</organism>
<keyword evidence="2" id="KW-1185">Reference proteome</keyword>
<reference evidence="1 2" key="1">
    <citation type="journal article" date="2013" name="Proc. Natl. Acad. Sci. U.S.A.">
        <title>Fine-scale variation in meiotic recombination in Mimulus inferred from population shotgun sequencing.</title>
        <authorList>
            <person name="Hellsten U."/>
            <person name="Wright K.M."/>
            <person name="Jenkins J."/>
            <person name="Shu S."/>
            <person name="Yuan Y."/>
            <person name="Wessler S.R."/>
            <person name="Schmutz J."/>
            <person name="Willis J.H."/>
            <person name="Rokhsar D.S."/>
        </authorList>
    </citation>
    <scope>NUCLEOTIDE SEQUENCE [LARGE SCALE GENOMIC DNA]</scope>
    <source>
        <strain evidence="2">cv. DUN x IM62</strain>
    </source>
</reference>
<protein>
    <submittedName>
        <fullName evidence="1">Uncharacterized protein</fullName>
    </submittedName>
</protein>